<gene>
    <name evidence="11" type="primary">LOC106078538</name>
</gene>
<dbReference type="InterPro" id="IPR051427">
    <property type="entry name" value="Nectin/Nectin-like"/>
</dbReference>
<evidence type="ECO:0000256" key="1">
    <source>
        <dbReference type="ARBA" id="ARBA00004370"/>
    </source>
</evidence>
<evidence type="ECO:0000256" key="6">
    <source>
        <dbReference type="ARBA" id="ARBA00023180"/>
    </source>
</evidence>
<dbReference type="AlphaFoldDB" id="A0A9W2YT75"/>
<protein>
    <submittedName>
        <fullName evidence="11">Uncharacterized protein LOC106078538</fullName>
    </submittedName>
</protein>
<keyword evidence="7" id="KW-0812">Transmembrane</keyword>
<dbReference type="InterPro" id="IPR036179">
    <property type="entry name" value="Ig-like_dom_sf"/>
</dbReference>
<proteinExistence type="predicted"/>
<name>A0A9W2YT75_BIOGL</name>
<dbReference type="RefSeq" id="XP_055865820.1">
    <property type="nucleotide sequence ID" value="XM_056009845.1"/>
</dbReference>
<dbReference type="Gene3D" id="2.60.40.10">
    <property type="entry name" value="Immunoglobulins"/>
    <property type="match status" value="1"/>
</dbReference>
<evidence type="ECO:0000256" key="3">
    <source>
        <dbReference type="ARBA" id="ARBA00022737"/>
    </source>
</evidence>
<dbReference type="PROSITE" id="PS50835">
    <property type="entry name" value="IG_LIKE"/>
    <property type="match status" value="1"/>
</dbReference>
<dbReference type="GeneID" id="106078538"/>
<dbReference type="InterPro" id="IPR007110">
    <property type="entry name" value="Ig-like_dom"/>
</dbReference>
<evidence type="ECO:0000259" key="9">
    <source>
        <dbReference type="PROSITE" id="PS50835"/>
    </source>
</evidence>
<keyword evidence="4 7" id="KW-0472">Membrane</keyword>
<evidence type="ECO:0000256" key="4">
    <source>
        <dbReference type="ARBA" id="ARBA00023136"/>
    </source>
</evidence>
<dbReference type="InterPro" id="IPR013783">
    <property type="entry name" value="Ig-like_fold"/>
</dbReference>
<dbReference type="GO" id="GO:0007156">
    <property type="term" value="P:homophilic cell adhesion via plasma membrane adhesion molecules"/>
    <property type="evidence" value="ECO:0007669"/>
    <property type="project" value="TreeGrafter"/>
</dbReference>
<feature type="signal peptide" evidence="8">
    <location>
        <begin position="1"/>
        <end position="18"/>
    </location>
</feature>
<evidence type="ECO:0000256" key="2">
    <source>
        <dbReference type="ARBA" id="ARBA00022729"/>
    </source>
</evidence>
<accession>A0A9W2YT75</accession>
<evidence type="ECO:0000256" key="7">
    <source>
        <dbReference type="SAM" id="Phobius"/>
    </source>
</evidence>
<dbReference type="GO" id="GO:0007157">
    <property type="term" value="P:heterophilic cell-cell adhesion via plasma membrane cell adhesion molecules"/>
    <property type="evidence" value="ECO:0007669"/>
    <property type="project" value="TreeGrafter"/>
</dbReference>
<keyword evidence="5" id="KW-1015">Disulfide bond</keyword>
<evidence type="ECO:0000256" key="8">
    <source>
        <dbReference type="SAM" id="SignalP"/>
    </source>
</evidence>
<keyword evidence="3" id="KW-0677">Repeat</keyword>
<keyword evidence="2 8" id="KW-0732">Signal</keyword>
<keyword evidence="10" id="KW-1185">Reference proteome</keyword>
<feature type="chain" id="PRO_5040739937" evidence="8">
    <location>
        <begin position="19"/>
        <end position="338"/>
    </location>
</feature>
<feature type="domain" description="Ig-like" evidence="9">
    <location>
        <begin position="156"/>
        <end position="277"/>
    </location>
</feature>
<feature type="transmembrane region" description="Helical" evidence="7">
    <location>
        <begin position="299"/>
        <end position="320"/>
    </location>
</feature>
<evidence type="ECO:0000313" key="10">
    <source>
        <dbReference type="Proteomes" id="UP001165740"/>
    </source>
</evidence>
<keyword evidence="6" id="KW-0325">Glycoprotein</keyword>
<dbReference type="PANTHER" id="PTHR23277:SF108">
    <property type="entry name" value="FASCICLIN-3"/>
    <property type="match status" value="1"/>
</dbReference>
<sequence>MFSILIFLKYYWIVHSAAQQPIVNSTQHDIGDTFNIICDVTRFADLKKISDFDYLEELSLHRKSFVTLTSIPLVIYLPSTDFSFIDGVVKSNFLVKHNPRNQWLFQRTGGVAFTNRKTNQKNIKIIVTAVNFQCSDAGEYHCKITLSSGKLFSTSPVNITAKAPISDHKIQINLHNGNDSYSSTNYVEESIILTCTVTGPPSLLITWNQTAKGSTKENPATGKISSNSTSQSVVSTGCEIHYYFLKLHFELQETDDGNTYYCIVSNDTGEQSRENFTLRIISFIKSTSQPESQSASTGVGTYFVGVLLFFASATVLIYYFGIRKKHRSSRDDKHESEA</sequence>
<dbReference type="GO" id="GO:0016020">
    <property type="term" value="C:membrane"/>
    <property type="evidence" value="ECO:0007669"/>
    <property type="project" value="UniProtKB-SubCell"/>
</dbReference>
<evidence type="ECO:0000313" key="11">
    <source>
        <dbReference type="RefSeq" id="XP_055865820.1"/>
    </source>
</evidence>
<dbReference type="SUPFAM" id="SSF48726">
    <property type="entry name" value="Immunoglobulin"/>
    <property type="match status" value="1"/>
</dbReference>
<comment type="subcellular location">
    <subcellularLocation>
        <location evidence="1">Membrane</location>
    </subcellularLocation>
</comment>
<reference evidence="11" key="1">
    <citation type="submission" date="2025-08" db="UniProtKB">
        <authorList>
            <consortium name="RefSeq"/>
        </authorList>
    </citation>
    <scope>IDENTIFICATION</scope>
</reference>
<dbReference type="PANTHER" id="PTHR23277">
    <property type="entry name" value="NECTIN-RELATED"/>
    <property type="match status" value="1"/>
</dbReference>
<organism evidence="10 11">
    <name type="scientific">Biomphalaria glabrata</name>
    <name type="common">Bloodfluke planorb</name>
    <name type="synonym">Freshwater snail</name>
    <dbReference type="NCBI Taxonomy" id="6526"/>
    <lineage>
        <taxon>Eukaryota</taxon>
        <taxon>Metazoa</taxon>
        <taxon>Spiralia</taxon>
        <taxon>Lophotrochozoa</taxon>
        <taxon>Mollusca</taxon>
        <taxon>Gastropoda</taxon>
        <taxon>Heterobranchia</taxon>
        <taxon>Euthyneura</taxon>
        <taxon>Panpulmonata</taxon>
        <taxon>Hygrophila</taxon>
        <taxon>Lymnaeoidea</taxon>
        <taxon>Planorbidae</taxon>
        <taxon>Biomphalaria</taxon>
    </lineage>
</organism>
<evidence type="ECO:0000256" key="5">
    <source>
        <dbReference type="ARBA" id="ARBA00023157"/>
    </source>
</evidence>
<dbReference type="OrthoDB" id="6178722at2759"/>
<keyword evidence="7" id="KW-1133">Transmembrane helix</keyword>
<dbReference type="Proteomes" id="UP001165740">
    <property type="component" value="Chromosome 14"/>
</dbReference>
<dbReference type="GO" id="GO:0005912">
    <property type="term" value="C:adherens junction"/>
    <property type="evidence" value="ECO:0007669"/>
    <property type="project" value="TreeGrafter"/>
</dbReference>